<dbReference type="AlphaFoldDB" id="A0A652ZZD0"/>
<reference evidence="2" key="1">
    <citation type="submission" date="2018-07" db="EMBL/GenBank/DDBJ databases">
        <authorList>
            <consortium name="Genoscope - CEA"/>
            <person name="William W."/>
        </authorList>
    </citation>
    <scope>NUCLEOTIDE SEQUENCE</scope>
    <source>
        <strain evidence="2">IK1</strain>
    </source>
</reference>
<evidence type="ECO:0000256" key="1">
    <source>
        <dbReference type="SAM" id="MobiDB-lite"/>
    </source>
</evidence>
<evidence type="ECO:0000313" key="2">
    <source>
        <dbReference type="EMBL" id="VBB41129.1"/>
    </source>
</evidence>
<gene>
    <name evidence="2" type="ORF">TRIP_E60005</name>
</gene>
<dbReference type="EMBL" id="UPXP01000035">
    <property type="protein sequence ID" value="VBB41129.1"/>
    <property type="molecule type" value="Genomic_DNA"/>
</dbReference>
<sequence length="66" mass="7050">MTFRDAHDALDSLLNGAPEFGEVSLKVIYHEGKITRLERAVVEKVAANEASGHPGSGRGNVCSNAR</sequence>
<protein>
    <submittedName>
        <fullName evidence="2">Uncharacterized protein</fullName>
    </submittedName>
</protein>
<organism evidence="2">
    <name type="scientific">uncultured Spirochaetota bacterium</name>
    <dbReference type="NCBI Taxonomy" id="460511"/>
    <lineage>
        <taxon>Bacteria</taxon>
        <taxon>Pseudomonadati</taxon>
        <taxon>Spirochaetota</taxon>
        <taxon>environmental samples</taxon>
    </lineage>
</organism>
<feature type="region of interest" description="Disordered" evidence="1">
    <location>
        <begin position="47"/>
        <end position="66"/>
    </location>
</feature>
<accession>A0A652ZZD0</accession>
<proteinExistence type="predicted"/>
<name>A0A652ZZD0_9SPIR</name>